<evidence type="ECO:0000256" key="3">
    <source>
        <dbReference type="SAM" id="MobiDB-lite"/>
    </source>
</evidence>
<feature type="compositionally biased region" description="Low complexity" evidence="3">
    <location>
        <begin position="256"/>
        <end position="266"/>
    </location>
</feature>
<keyword evidence="6" id="KW-1185">Reference proteome</keyword>
<feature type="compositionally biased region" description="Acidic residues" evidence="3">
    <location>
        <begin position="108"/>
        <end position="121"/>
    </location>
</feature>
<keyword evidence="1" id="KW-0479">Metal-binding</keyword>
<dbReference type="Proteomes" id="UP000198744">
    <property type="component" value="Unassembled WGS sequence"/>
</dbReference>
<dbReference type="InterPro" id="IPR002048">
    <property type="entry name" value="EF_hand_dom"/>
</dbReference>
<evidence type="ECO:0000256" key="2">
    <source>
        <dbReference type="ARBA" id="ARBA00022737"/>
    </source>
</evidence>
<reference evidence="5 6" key="1">
    <citation type="submission" date="2016-10" db="EMBL/GenBank/DDBJ databases">
        <authorList>
            <person name="de Groot N.N."/>
        </authorList>
    </citation>
    <scope>NUCLEOTIDE SEQUENCE [LARGE SCALE GENOMIC DNA]</scope>
    <source>
        <strain evidence="5 6">DSM 8423</strain>
    </source>
</reference>
<dbReference type="STRING" id="43775.SAMN04489760_1188"/>
<dbReference type="RefSeq" id="WP_175476511.1">
    <property type="nucleotide sequence ID" value="NZ_FOBS01000018.1"/>
</dbReference>
<accession>A0A1H7YTK8</accession>
<dbReference type="EMBL" id="FOBS01000018">
    <property type="protein sequence ID" value="SEM49204.1"/>
    <property type="molecule type" value="Genomic_DNA"/>
</dbReference>
<dbReference type="PANTHER" id="PTHR45942">
    <property type="entry name" value="PROTEIN PHOSPATASE 3 REGULATORY SUBUNIT B ALPHA ISOFORM TYPE 1"/>
    <property type="match status" value="1"/>
</dbReference>
<feature type="compositionally biased region" description="Low complexity" evidence="3">
    <location>
        <begin position="164"/>
        <end position="182"/>
    </location>
</feature>
<gene>
    <name evidence="5" type="ORF">SAMN04489760_1188</name>
</gene>
<dbReference type="Pfam" id="PF13202">
    <property type="entry name" value="EF-hand_5"/>
    <property type="match status" value="3"/>
</dbReference>
<dbReference type="GO" id="GO:0005509">
    <property type="term" value="F:calcium ion binding"/>
    <property type="evidence" value="ECO:0007669"/>
    <property type="project" value="InterPro"/>
</dbReference>
<dbReference type="PROSITE" id="PS00018">
    <property type="entry name" value="EF_HAND_1"/>
    <property type="match status" value="3"/>
</dbReference>
<dbReference type="InterPro" id="IPR018247">
    <property type="entry name" value="EF_Hand_1_Ca_BS"/>
</dbReference>
<dbReference type="Gene3D" id="1.10.238.10">
    <property type="entry name" value="EF-hand"/>
    <property type="match status" value="3"/>
</dbReference>
<dbReference type="Pfam" id="PF13499">
    <property type="entry name" value="EF-hand_7"/>
    <property type="match status" value="1"/>
</dbReference>
<name>A0A1H7YTK8_9BACT</name>
<dbReference type="InterPro" id="IPR011992">
    <property type="entry name" value="EF-hand-dom_pair"/>
</dbReference>
<evidence type="ECO:0000259" key="4">
    <source>
        <dbReference type="PROSITE" id="PS50222"/>
    </source>
</evidence>
<evidence type="ECO:0000313" key="6">
    <source>
        <dbReference type="Proteomes" id="UP000198744"/>
    </source>
</evidence>
<feature type="domain" description="EF-hand" evidence="4">
    <location>
        <begin position="102"/>
        <end position="131"/>
    </location>
</feature>
<proteinExistence type="predicted"/>
<protein>
    <submittedName>
        <fullName evidence="5">Ca2+-binding protein, EF-hand superfamily</fullName>
    </submittedName>
</protein>
<dbReference type="SUPFAM" id="SSF47473">
    <property type="entry name" value="EF-hand"/>
    <property type="match status" value="2"/>
</dbReference>
<feature type="region of interest" description="Disordered" evidence="3">
    <location>
        <begin position="80"/>
        <end position="201"/>
    </location>
</feature>
<evidence type="ECO:0000256" key="1">
    <source>
        <dbReference type="ARBA" id="ARBA00022723"/>
    </source>
</evidence>
<feature type="domain" description="EF-hand" evidence="4">
    <location>
        <begin position="190"/>
        <end position="219"/>
    </location>
</feature>
<evidence type="ECO:0000313" key="5">
    <source>
        <dbReference type="EMBL" id="SEM49204.1"/>
    </source>
</evidence>
<dbReference type="AlphaFoldDB" id="A0A1H7YTK8"/>
<feature type="domain" description="EF-hand" evidence="4">
    <location>
        <begin position="11"/>
        <end position="46"/>
    </location>
</feature>
<dbReference type="PROSITE" id="PS50222">
    <property type="entry name" value="EF_HAND_2"/>
    <property type="match status" value="3"/>
</dbReference>
<dbReference type="SMART" id="SM00054">
    <property type="entry name" value="EFh"/>
    <property type="match status" value="6"/>
</dbReference>
<sequence length="301" mass="31309">MVSGISSSSNSISEMWQQMFSKIDTDSDGSINNSEVSAIFDENSSDLASDLFSSLDTDQDSLISSMEFNSGLAQLNQERKQGMGGMEGTPSMGAASAPPPPDQVFETADADEDGVVTEDELASVIGSDGTDIESLFEQIDTDGDGSITQSEDEAFRAQMMETTGQSDASSGSGSAGFSGMAAAPPPPPPDQVFDTADADEDGVVTEDELASVIGSDGTDVESLFEQIDTDGDGSITRTEDETFREQMAEMAGQGDTSSSSEASSTSNDIADWTSRLVSSLLQSLNAYSYSSGSSTSTDLVA</sequence>
<organism evidence="5 6">
    <name type="scientific">Syntrophus gentianae</name>
    <dbReference type="NCBI Taxonomy" id="43775"/>
    <lineage>
        <taxon>Bacteria</taxon>
        <taxon>Pseudomonadati</taxon>
        <taxon>Thermodesulfobacteriota</taxon>
        <taxon>Syntrophia</taxon>
        <taxon>Syntrophales</taxon>
        <taxon>Syntrophaceae</taxon>
        <taxon>Syntrophus</taxon>
    </lineage>
</organism>
<feature type="region of interest" description="Disordered" evidence="3">
    <location>
        <begin position="247"/>
        <end position="267"/>
    </location>
</feature>
<keyword evidence="2" id="KW-0677">Repeat</keyword>